<dbReference type="SUPFAM" id="SSF57850">
    <property type="entry name" value="RING/U-box"/>
    <property type="match status" value="1"/>
</dbReference>
<dbReference type="GO" id="GO:0016020">
    <property type="term" value="C:membrane"/>
    <property type="evidence" value="ECO:0007669"/>
    <property type="project" value="UniProtKB-SubCell"/>
</dbReference>
<accession>A0A9W4UNJ3</accession>
<evidence type="ECO:0000256" key="3">
    <source>
        <dbReference type="ARBA" id="ARBA00004177"/>
    </source>
</evidence>
<dbReference type="GO" id="GO:0005768">
    <property type="term" value="C:endosome"/>
    <property type="evidence" value="ECO:0007669"/>
    <property type="project" value="UniProtKB-SubCell"/>
</dbReference>
<keyword evidence="9" id="KW-0479">Metal-binding</keyword>
<feature type="compositionally biased region" description="Low complexity" evidence="18">
    <location>
        <begin position="226"/>
        <end position="235"/>
    </location>
</feature>
<dbReference type="InterPro" id="IPR013083">
    <property type="entry name" value="Znf_RING/FYVE/PHD"/>
</dbReference>
<comment type="catalytic activity">
    <reaction evidence="1">
        <text>S-ubiquitinyl-[E2 ubiquitin-conjugating enzyme]-L-cysteine + [acceptor protein]-L-lysine = [E2 ubiquitin-conjugating enzyme]-L-cysteine + N(6)-ubiquitinyl-[acceptor protein]-L-lysine.</text>
        <dbReference type="EC" id="2.3.2.27"/>
    </reaction>
</comment>
<dbReference type="EC" id="2.3.2.27" evidence="6"/>
<evidence type="ECO:0000256" key="10">
    <source>
        <dbReference type="ARBA" id="ARBA00022753"/>
    </source>
</evidence>
<evidence type="ECO:0000256" key="17">
    <source>
        <dbReference type="PROSITE-ProRule" id="PRU00175"/>
    </source>
</evidence>
<evidence type="ECO:0000256" key="4">
    <source>
        <dbReference type="ARBA" id="ARBA00004371"/>
    </source>
</evidence>
<feature type="region of interest" description="Disordered" evidence="18">
    <location>
        <begin position="516"/>
        <end position="605"/>
    </location>
</feature>
<evidence type="ECO:0000313" key="21">
    <source>
        <dbReference type="EMBL" id="CAI6337922.1"/>
    </source>
</evidence>
<keyword evidence="8" id="KW-0519">Myristate</keyword>
<evidence type="ECO:0000256" key="15">
    <source>
        <dbReference type="ARBA" id="ARBA00023228"/>
    </source>
</evidence>
<keyword evidence="11 17" id="KW-0863">Zinc-finger</keyword>
<keyword evidence="15" id="KW-0458">Lysosome</keyword>
<feature type="compositionally biased region" description="Polar residues" evidence="18">
    <location>
        <begin position="465"/>
        <end position="486"/>
    </location>
</feature>
<dbReference type="PANTHER" id="PTHR46661:SF4">
    <property type="entry name" value="RING-TYPE DOMAIN-CONTAINING PROTEIN"/>
    <property type="match status" value="1"/>
</dbReference>
<sequence length="778" mass="82625">MSPRVEPSLDPALNDGAGRGPLLAPELDGGMDVDVEDGGVGMDGDLNMIMNGDGDGDVDNGMETSADNGGGMIVDGASEDTRPGHRFGKRRAMDHTSTGRTNSSGVGIRGGSGSGSGSGNTTQGPQIVDTERMNKAFGGETWEEFLRNAGDGQGDSMDNDLRAPPHVTRRPGASSRGNSGGAVRSGESPLPAIPVGNASPPLASPSLQSHQQQQQQHHSSSRRIRSYSGVPVSSSSDRRALPPPPTHSQSDHSQLHQASSDRKRRLTTAEQPIRRGSGVHSVDLSPRGLPPPPPAQSPGNGPSGAEAVSLDVALPPIRHANPVRMSSAPSAQAQGGGAARRESDLVLPPWQSDADATHCFVCGSQFTWFYRKHHCRKCGRVVCSACSPHRITIPRQFIVHPPSEPPSVLDLTGEDENAMSPFGPSRNPALGGGEEVRVCNPCVPDPNYDPPLPHPSFGRPPAGPGSTSHFPPRASSDNPQPFSTSIAPFGASTDFRHMAAGYGRLTHTEAIQQRPPLLNQWSGPPHNYQPAPQYNPLYSTDLSTRTHSRNISTPHTPRLHQSGPRYSVAERHPVPSSSRSNYATQAGSSDTDFSSIYAAPPPRREIPEEDECAICGNELPPMGPDNDESARIQHVESCLALHSSSPAPISTSQPTQQLPTSTSLPSQRTRGMSNAATLLNLSARTNSPAAAPSTPAEGASNTSRLSMAARGMYVYTATEKDCVDDEGTEAECVICFEEFEAGVRMARLVCFCKFHEACIKDWWGVRGRGACPTHQLHD</sequence>
<feature type="region of interest" description="Disordered" evidence="18">
    <location>
        <begin position="643"/>
        <end position="670"/>
    </location>
</feature>
<dbReference type="EMBL" id="CAOQHR010000007">
    <property type="protein sequence ID" value="CAI6337922.1"/>
    <property type="molecule type" value="Genomic_DNA"/>
</dbReference>
<feature type="compositionally biased region" description="Low complexity" evidence="18">
    <location>
        <begin position="198"/>
        <end position="218"/>
    </location>
</feature>
<dbReference type="Pfam" id="PF01363">
    <property type="entry name" value="FYVE"/>
    <property type="match status" value="1"/>
</dbReference>
<name>A0A9W4UNJ3_9PLEO</name>
<dbReference type="GO" id="GO:0008270">
    <property type="term" value="F:zinc ion binding"/>
    <property type="evidence" value="ECO:0007669"/>
    <property type="project" value="UniProtKB-KW"/>
</dbReference>
<evidence type="ECO:0000256" key="5">
    <source>
        <dbReference type="ARBA" id="ARBA00004906"/>
    </source>
</evidence>
<dbReference type="Proteomes" id="UP001152607">
    <property type="component" value="Unassembled WGS sequence"/>
</dbReference>
<evidence type="ECO:0000256" key="8">
    <source>
        <dbReference type="ARBA" id="ARBA00022707"/>
    </source>
</evidence>
<keyword evidence="12" id="KW-0833">Ubl conjugation pathway</keyword>
<feature type="region of interest" description="Disordered" evidence="18">
    <location>
        <begin position="1"/>
        <end position="42"/>
    </location>
</feature>
<dbReference type="GO" id="GO:0070936">
    <property type="term" value="P:protein K48-linked ubiquitination"/>
    <property type="evidence" value="ECO:0007669"/>
    <property type="project" value="TreeGrafter"/>
</dbReference>
<dbReference type="PROSITE" id="PS50089">
    <property type="entry name" value="ZF_RING_2"/>
    <property type="match status" value="1"/>
</dbReference>
<evidence type="ECO:0000256" key="9">
    <source>
        <dbReference type="ARBA" id="ARBA00022723"/>
    </source>
</evidence>
<dbReference type="OrthoDB" id="660555at2759"/>
<comment type="caution">
    <text evidence="21">The sequence shown here is derived from an EMBL/GenBank/DDBJ whole genome shotgun (WGS) entry which is preliminary data.</text>
</comment>
<keyword evidence="22" id="KW-1185">Reference proteome</keyword>
<evidence type="ECO:0000256" key="7">
    <source>
        <dbReference type="ARBA" id="ARBA00022679"/>
    </source>
</evidence>
<comment type="pathway">
    <text evidence="5">Protein modification; protein ubiquitination.</text>
</comment>
<evidence type="ECO:0000256" key="6">
    <source>
        <dbReference type="ARBA" id="ARBA00012483"/>
    </source>
</evidence>
<dbReference type="AlphaFoldDB" id="A0A9W4UNJ3"/>
<evidence type="ECO:0000259" key="19">
    <source>
        <dbReference type="PROSITE" id="PS50089"/>
    </source>
</evidence>
<dbReference type="SMART" id="SM00184">
    <property type="entry name" value="RING"/>
    <property type="match status" value="1"/>
</dbReference>
<gene>
    <name evidence="21" type="ORF">PDIGIT_LOCUS11041</name>
</gene>
<evidence type="ECO:0000256" key="12">
    <source>
        <dbReference type="ARBA" id="ARBA00022786"/>
    </source>
</evidence>
<feature type="region of interest" description="Disordered" evidence="18">
    <location>
        <begin position="450"/>
        <end position="489"/>
    </location>
</feature>
<evidence type="ECO:0000259" key="20">
    <source>
        <dbReference type="PROSITE" id="PS50178"/>
    </source>
</evidence>
<feature type="domain" description="RING-type" evidence="19">
    <location>
        <begin position="732"/>
        <end position="775"/>
    </location>
</feature>
<evidence type="ECO:0000256" key="14">
    <source>
        <dbReference type="ARBA" id="ARBA00023136"/>
    </source>
</evidence>
<dbReference type="InterPro" id="IPR001841">
    <property type="entry name" value="Znf_RING"/>
</dbReference>
<protein>
    <recommendedName>
        <fullName evidence="6">RING-type E3 ubiquitin transferase</fullName>
        <ecNumber evidence="6">2.3.2.27</ecNumber>
    </recommendedName>
</protein>
<dbReference type="InterPro" id="IPR051878">
    <property type="entry name" value="ZNRF_ubiq-protein_ligase"/>
</dbReference>
<dbReference type="InterPro" id="IPR011011">
    <property type="entry name" value="Znf_FYVE_PHD"/>
</dbReference>
<keyword evidence="13" id="KW-0862">Zinc</keyword>
<feature type="compositionally biased region" description="Gly residues" evidence="18">
    <location>
        <begin position="107"/>
        <end position="118"/>
    </location>
</feature>
<feature type="region of interest" description="Disordered" evidence="18">
    <location>
        <begin position="70"/>
        <end position="129"/>
    </location>
</feature>
<evidence type="ECO:0000256" key="2">
    <source>
        <dbReference type="ARBA" id="ARBA00004170"/>
    </source>
</evidence>
<evidence type="ECO:0000256" key="13">
    <source>
        <dbReference type="ARBA" id="ARBA00022833"/>
    </source>
</evidence>
<dbReference type="InterPro" id="IPR017455">
    <property type="entry name" value="Znf_FYVE-rel"/>
</dbReference>
<reference evidence="21" key="1">
    <citation type="submission" date="2023-01" db="EMBL/GenBank/DDBJ databases">
        <authorList>
            <person name="Van Ghelder C."/>
            <person name="Rancurel C."/>
        </authorList>
    </citation>
    <scope>NUCLEOTIDE SEQUENCE</scope>
    <source>
        <strain evidence="21">CNCM I-4278</strain>
    </source>
</reference>
<keyword evidence="7" id="KW-0808">Transferase</keyword>
<keyword evidence="14" id="KW-0472">Membrane</keyword>
<dbReference type="PANTHER" id="PTHR46661">
    <property type="entry name" value="E3 UBIQUITIN-PROTEIN LIGASE ZNRF1-LIKE PROTEIN"/>
    <property type="match status" value="1"/>
</dbReference>
<evidence type="ECO:0000256" key="16">
    <source>
        <dbReference type="ARBA" id="ARBA00023288"/>
    </source>
</evidence>
<proteinExistence type="predicted"/>
<organism evidence="21 22">
    <name type="scientific">Periconia digitata</name>
    <dbReference type="NCBI Taxonomy" id="1303443"/>
    <lineage>
        <taxon>Eukaryota</taxon>
        <taxon>Fungi</taxon>
        <taxon>Dikarya</taxon>
        <taxon>Ascomycota</taxon>
        <taxon>Pezizomycotina</taxon>
        <taxon>Dothideomycetes</taxon>
        <taxon>Pleosporomycetidae</taxon>
        <taxon>Pleosporales</taxon>
        <taxon>Massarineae</taxon>
        <taxon>Periconiaceae</taxon>
        <taxon>Periconia</taxon>
    </lineage>
</organism>
<evidence type="ECO:0000256" key="18">
    <source>
        <dbReference type="SAM" id="MobiDB-lite"/>
    </source>
</evidence>
<evidence type="ECO:0000256" key="11">
    <source>
        <dbReference type="ARBA" id="ARBA00022771"/>
    </source>
</evidence>
<comment type="subcellular location">
    <subcellularLocation>
        <location evidence="3">Endosome</location>
    </subcellularLocation>
    <subcellularLocation>
        <location evidence="4">Lysosome</location>
    </subcellularLocation>
    <subcellularLocation>
        <location evidence="2">Membrane</location>
        <topology evidence="2">Peripheral membrane protein</topology>
    </subcellularLocation>
</comment>
<feature type="region of interest" description="Disordered" evidence="18">
    <location>
        <begin position="147"/>
        <end position="307"/>
    </location>
</feature>
<dbReference type="InterPro" id="IPR000306">
    <property type="entry name" value="Znf_FYVE"/>
</dbReference>
<feature type="region of interest" description="Disordered" evidence="18">
    <location>
        <begin position="320"/>
        <end position="342"/>
    </location>
</feature>
<dbReference type="Pfam" id="PF13639">
    <property type="entry name" value="zf-RING_2"/>
    <property type="match status" value="1"/>
</dbReference>
<keyword evidence="10" id="KW-0967">Endosome</keyword>
<evidence type="ECO:0000256" key="1">
    <source>
        <dbReference type="ARBA" id="ARBA00000900"/>
    </source>
</evidence>
<dbReference type="PROSITE" id="PS50178">
    <property type="entry name" value="ZF_FYVE"/>
    <property type="match status" value="1"/>
</dbReference>
<keyword evidence="16" id="KW-0449">Lipoprotein</keyword>
<dbReference type="SUPFAM" id="SSF57903">
    <property type="entry name" value="FYVE/PHD zinc finger"/>
    <property type="match status" value="1"/>
</dbReference>
<evidence type="ECO:0000313" key="22">
    <source>
        <dbReference type="Proteomes" id="UP001152607"/>
    </source>
</evidence>
<feature type="domain" description="FYVE-type" evidence="20">
    <location>
        <begin position="353"/>
        <end position="447"/>
    </location>
</feature>
<dbReference type="CDD" id="cd16489">
    <property type="entry name" value="mRING-CH-C4HC2H_ZNRF"/>
    <property type="match status" value="1"/>
</dbReference>
<feature type="compositionally biased region" description="Polar residues" evidence="18">
    <location>
        <begin position="530"/>
        <end position="555"/>
    </location>
</feature>
<dbReference type="GO" id="GO:0061630">
    <property type="term" value="F:ubiquitin protein ligase activity"/>
    <property type="evidence" value="ECO:0007669"/>
    <property type="project" value="UniProtKB-EC"/>
</dbReference>
<feature type="compositionally biased region" description="Polar residues" evidence="18">
    <location>
        <begin position="575"/>
        <end position="594"/>
    </location>
</feature>
<dbReference type="Gene3D" id="3.30.40.10">
    <property type="entry name" value="Zinc/RING finger domain, C3HC4 (zinc finger)"/>
    <property type="match status" value="2"/>
</dbReference>
<dbReference type="GO" id="GO:0043161">
    <property type="term" value="P:proteasome-mediated ubiquitin-dependent protein catabolic process"/>
    <property type="evidence" value="ECO:0007669"/>
    <property type="project" value="TreeGrafter"/>
</dbReference>
<feature type="compositionally biased region" description="Low complexity" evidence="18">
    <location>
        <begin position="650"/>
        <end position="667"/>
    </location>
</feature>
<dbReference type="SMART" id="SM00064">
    <property type="entry name" value="FYVE"/>
    <property type="match status" value="1"/>
</dbReference>